<gene>
    <name evidence="1" type="ORF">MNBD_PLANCTO02-109</name>
</gene>
<proteinExistence type="predicted"/>
<organism evidence="1">
    <name type="scientific">hydrothermal vent metagenome</name>
    <dbReference type="NCBI Taxonomy" id="652676"/>
    <lineage>
        <taxon>unclassified sequences</taxon>
        <taxon>metagenomes</taxon>
        <taxon>ecological metagenomes</taxon>
    </lineage>
</organism>
<dbReference type="EMBL" id="UOGL01000073">
    <property type="protein sequence ID" value="VAX36675.1"/>
    <property type="molecule type" value="Genomic_DNA"/>
</dbReference>
<accession>A0A3B1DWU7</accession>
<reference evidence="1" key="1">
    <citation type="submission" date="2018-06" db="EMBL/GenBank/DDBJ databases">
        <authorList>
            <person name="Zhirakovskaya E."/>
        </authorList>
    </citation>
    <scope>NUCLEOTIDE SEQUENCE</scope>
</reference>
<dbReference type="AlphaFoldDB" id="A0A3B1DWU7"/>
<sequence length="112" mass="12778">MNVKKWLKHAFAIETPETILPTDEQLQVIDKVCQEIVRRGMATPALTFLAMVEPLNMIGAQTLHFFQPFLSVFTNSAGPQQFAIFLEHRGSIEFICQRIEELSKQQKQATTD</sequence>
<name>A0A3B1DWU7_9ZZZZ</name>
<evidence type="ECO:0000313" key="1">
    <source>
        <dbReference type="EMBL" id="VAX36675.1"/>
    </source>
</evidence>
<protein>
    <submittedName>
        <fullName evidence="1">Uncharacterized protein</fullName>
    </submittedName>
</protein>